<dbReference type="Pfam" id="PF00582">
    <property type="entry name" value="Usp"/>
    <property type="match status" value="1"/>
</dbReference>
<reference evidence="3 4" key="1">
    <citation type="journal article" date="2019" name="Int. J. Syst. Evol. Microbiol.">
        <title>The Global Catalogue of Microorganisms (GCM) 10K type strain sequencing project: providing services to taxonomists for standard genome sequencing and annotation.</title>
        <authorList>
            <consortium name="The Broad Institute Genomics Platform"/>
            <consortium name="The Broad Institute Genome Sequencing Center for Infectious Disease"/>
            <person name="Wu L."/>
            <person name="Ma J."/>
        </authorList>
    </citation>
    <scope>NUCLEOTIDE SEQUENCE [LARGE SCALE GENOMIC DNA]</scope>
    <source>
        <strain evidence="3 4">JCM 16231</strain>
    </source>
</reference>
<gene>
    <name evidence="3" type="ORF">GCM10009433_18300</name>
</gene>
<dbReference type="SUPFAM" id="SSF52402">
    <property type="entry name" value="Adenine nucleotide alpha hydrolases-like"/>
    <property type="match status" value="2"/>
</dbReference>
<dbReference type="InterPro" id="IPR014729">
    <property type="entry name" value="Rossmann-like_a/b/a_fold"/>
</dbReference>
<name>A0ABN1KA52_9FLAO</name>
<evidence type="ECO:0000256" key="1">
    <source>
        <dbReference type="ARBA" id="ARBA00008791"/>
    </source>
</evidence>
<evidence type="ECO:0000313" key="4">
    <source>
        <dbReference type="Proteomes" id="UP001500185"/>
    </source>
</evidence>
<dbReference type="InterPro" id="IPR006015">
    <property type="entry name" value="Universal_stress_UspA"/>
</dbReference>
<dbReference type="PRINTS" id="PR01438">
    <property type="entry name" value="UNVRSLSTRESS"/>
</dbReference>
<sequence length="278" mass="31138">MKNILALTDFSPSSINAIKYALKLFEGDSLSFYILHCKVPDSTYSTAEVIASGNVSFYDSLLKVAKDNLDALIFDLKQNLSIDSISFHPIVAYDNLIDAAENVIKTNNIELSVMGTNGVTNAKEVVFGSNTVKMIRHITDPILAVPLDFKFRQLNNIALPLHDFDKLSDQSFKGIVDFIKQYGEMVHVLRICPEQVVTQEAKNDSKVLNTLLSPVKFHYHTVQNVPLNHVVDCFIQTHDVDLIMLLVKSESIFERFFTGSSTTKIANDLRVPLLVFPN</sequence>
<comment type="caution">
    <text evidence="3">The sequence shown here is derived from an EMBL/GenBank/DDBJ whole genome shotgun (WGS) entry which is preliminary data.</text>
</comment>
<dbReference type="Proteomes" id="UP001500185">
    <property type="component" value="Unassembled WGS sequence"/>
</dbReference>
<dbReference type="PANTHER" id="PTHR46268:SF6">
    <property type="entry name" value="UNIVERSAL STRESS PROTEIN UP12"/>
    <property type="match status" value="1"/>
</dbReference>
<organism evidence="3 4">
    <name type="scientific">Psychroflexus lacisalsi</name>
    <dbReference type="NCBI Taxonomy" id="503928"/>
    <lineage>
        <taxon>Bacteria</taxon>
        <taxon>Pseudomonadati</taxon>
        <taxon>Bacteroidota</taxon>
        <taxon>Flavobacteriia</taxon>
        <taxon>Flavobacteriales</taxon>
        <taxon>Flavobacteriaceae</taxon>
        <taxon>Psychroflexus</taxon>
    </lineage>
</organism>
<dbReference type="InterPro" id="IPR006016">
    <property type="entry name" value="UspA"/>
</dbReference>
<evidence type="ECO:0000259" key="2">
    <source>
        <dbReference type="Pfam" id="PF00582"/>
    </source>
</evidence>
<proteinExistence type="inferred from homology"/>
<dbReference type="PANTHER" id="PTHR46268">
    <property type="entry name" value="STRESS RESPONSE PROTEIN NHAX"/>
    <property type="match status" value="1"/>
</dbReference>
<feature type="domain" description="UspA" evidence="2">
    <location>
        <begin position="1"/>
        <end position="146"/>
    </location>
</feature>
<protein>
    <submittedName>
        <fullName evidence="3">Universal stress protein</fullName>
    </submittedName>
</protein>
<evidence type="ECO:0000313" key="3">
    <source>
        <dbReference type="EMBL" id="GAA0759778.1"/>
    </source>
</evidence>
<dbReference type="EMBL" id="BAAAGG010000005">
    <property type="protein sequence ID" value="GAA0759778.1"/>
    <property type="molecule type" value="Genomic_DNA"/>
</dbReference>
<accession>A0ABN1KA52</accession>
<dbReference type="RefSeq" id="WP_224454342.1">
    <property type="nucleotide sequence ID" value="NZ_BAAAGG010000005.1"/>
</dbReference>
<keyword evidence="4" id="KW-1185">Reference proteome</keyword>
<dbReference type="CDD" id="cd00293">
    <property type="entry name" value="USP-like"/>
    <property type="match status" value="1"/>
</dbReference>
<comment type="similarity">
    <text evidence="1">Belongs to the universal stress protein A family.</text>
</comment>
<dbReference type="Gene3D" id="3.40.50.620">
    <property type="entry name" value="HUPs"/>
    <property type="match status" value="2"/>
</dbReference>